<organism evidence="4 5">
    <name type="scientific">Maridesulfovibrio salexigens (strain ATCC 14822 / DSM 2638 / NCIMB 8403 / VKM B-1763)</name>
    <name type="common">Desulfovibrio salexigens</name>
    <dbReference type="NCBI Taxonomy" id="526222"/>
    <lineage>
        <taxon>Bacteria</taxon>
        <taxon>Pseudomonadati</taxon>
        <taxon>Thermodesulfobacteriota</taxon>
        <taxon>Desulfovibrionia</taxon>
        <taxon>Desulfovibrionales</taxon>
        <taxon>Desulfovibrionaceae</taxon>
        <taxon>Maridesulfovibrio</taxon>
    </lineage>
</organism>
<evidence type="ECO:0000313" key="5">
    <source>
        <dbReference type="Proteomes" id="UP000002601"/>
    </source>
</evidence>
<dbReference type="Pfam" id="PF03641">
    <property type="entry name" value="Lysine_decarbox"/>
    <property type="match status" value="1"/>
</dbReference>
<comment type="similarity">
    <text evidence="2 3">Belongs to the LOG family.</text>
</comment>
<dbReference type="Proteomes" id="UP000002601">
    <property type="component" value="Chromosome"/>
</dbReference>
<gene>
    <name evidence="4" type="ordered locus">Desal_3324</name>
</gene>
<evidence type="ECO:0000256" key="1">
    <source>
        <dbReference type="ARBA" id="ARBA00000274"/>
    </source>
</evidence>
<dbReference type="Gene3D" id="3.40.50.450">
    <property type="match status" value="1"/>
</dbReference>
<dbReference type="EC" id="3.2.2.n1" evidence="3"/>
<proteinExistence type="inferred from homology"/>
<sequence>MKSICIFLGANPGNDPKYPQAARNMGRELAQRGLTTVYGGSRTGLMGILAESALEAGGKVIGVIPESLYKIEIAHTDLTELHVADSMHERKALMAELSDGFIAMPGGIGTMDEIFEIFTWAQLGFHSKPCGLLNVDGYYDKLLSFLDGVVEEGFLKDMHREKLLTAETPDLLIESFATYEPPSGSKWVEKVDVTQRKQQ</sequence>
<reference evidence="4 5" key="1">
    <citation type="submission" date="2009-06" db="EMBL/GenBank/DDBJ databases">
        <title>Complete sequence of Desulfovibrio salexigens DSM 2638.</title>
        <authorList>
            <consortium name="US DOE Joint Genome Institute"/>
            <person name="Lucas S."/>
            <person name="Copeland A."/>
            <person name="Lapidus A."/>
            <person name="Glavina del Rio T."/>
            <person name="Tice H."/>
            <person name="Bruce D."/>
            <person name="Goodwin L."/>
            <person name="Pitluck S."/>
            <person name="Munk A.C."/>
            <person name="Brettin T."/>
            <person name="Detter J.C."/>
            <person name="Han C."/>
            <person name="Tapia R."/>
            <person name="Larimer F."/>
            <person name="Land M."/>
            <person name="Hauser L."/>
            <person name="Kyrpides N."/>
            <person name="Anderson I."/>
            <person name="Wall J.D."/>
            <person name="Arkin A.P."/>
            <person name="Dehal P."/>
            <person name="Chivian D."/>
            <person name="Giles B."/>
            <person name="Hazen T.C."/>
        </authorList>
    </citation>
    <scope>NUCLEOTIDE SEQUENCE [LARGE SCALE GENOMIC DNA]</scope>
    <source>
        <strain evidence="5">ATCC 14822 / DSM 2638 / NCIMB 8403 / VKM B-1763</strain>
    </source>
</reference>
<protein>
    <recommendedName>
        <fullName evidence="3">Cytokinin riboside 5'-monophosphate phosphoribohydrolase</fullName>
        <ecNumber evidence="3">3.2.2.n1</ecNumber>
    </recommendedName>
</protein>
<dbReference type="eggNOG" id="COG1611">
    <property type="taxonomic scope" value="Bacteria"/>
</dbReference>
<dbReference type="OrthoDB" id="9801098at2"/>
<evidence type="ECO:0000256" key="3">
    <source>
        <dbReference type="RuleBase" id="RU363015"/>
    </source>
</evidence>
<dbReference type="STRING" id="526222.Desal_3324"/>
<dbReference type="InterPro" id="IPR005269">
    <property type="entry name" value="LOG"/>
</dbReference>
<keyword evidence="5" id="KW-1185">Reference proteome</keyword>
<name>C6BRZ1_MARSD</name>
<dbReference type="HOGENOM" id="CLU_058336_4_2_7"/>
<dbReference type="PANTHER" id="PTHR31223:SF70">
    <property type="entry name" value="LOG FAMILY PROTEIN YJL055W"/>
    <property type="match status" value="1"/>
</dbReference>
<dbReference type="GO" id="GO:0005829">
    <property type="term" value="C:cytosol"/>
    <property type="evidence" value="ECO:0007669"/>
    <property type="project" value="TreeGrafter"/>
</dbReference>
<accession>C6BRZ1</accession>
<keyword evidence="3" id="KW-0378">Hydrolase</keyword>
<dbReference type="AlphaFoldDB" id="C6BRZ1"/>
<dbReference type="KEGG" id="dsa:Desal_3324"/>
<dbReference type="GO" id="GO:0009691">
    <property type="term" value="P:cytokinin biosynthetic process"/>
    <property type="evidence" value="ECO:0007669"/>
    <property type="project" value="UniProtKB-UniRule"/>
</dbReference>
<evidence type="ECO:0000256" key="2">
    <source>
        <dbReference type="ARBA" id="ARBA00006763"/>
    </source>
</evidence>
<keyword evidence="3" id="KW-0203">Cytokinin biosynthesis</keyword>
<evidence type="ECO:0000313" key="4">
    <source>
        <dbReference type="EMBL" id="ACS81374.1"/>
    </source>
</evidence>
<dbReference type="EMBL" id="CP001649">
    <property type="protein sequence ID" value="ACS81374.1"/>
    <property type="molecule type" value="Genomic_DNA"/>
</dbReference>
<comment type="catalytic activity">
    <reaction evidence="1">
        <text>AMP + H2O = D-ribose 5-phosphate + adenine</text>
        <dbReference type="Rhea" id="RHEA:20129"/>
        <dbReference type="ChEBI" id="CHEBI:15377"/>
        <dbReference type="ChEBI" id="CHEBI:16708"/>
        <dbReference type="ChEBI" id="CHEBI:78346"/>
        <dbReference type="ChEBI" id="CHEBI:456215"/>
        <dbReference type="EC" id="3.2.2.4"/>
    </reaction>
</comment>
<dbReference type="NCBIfam" id="TIGR00730">
    <property type="entry name" value="Rossman fold protein, TIGR00730 family"/>
    <property type="match status" value="1"/>
</dbReference>
<dbReference type="PANTHER" id="PTHR31223">
    <property type="entry name" value="LOG FAMILY PROTEIN YJL055W"/>
    <property type="match status" value="1"/>
</dbReference>
<dbReference type="RefSeq" id="WP_015853190.1">
    <property type="nucleotide sequence ID" value="NC_012881.1"/>
</dbReference>
<dbReference type="GO" id="GO:0008714">
    <property type="term" value="F:AMP nucleosidase activity"/>
    <property type="evidence" value="ECO:0007669"/>
    <property type="project" value="UniProtKB-EC"/>
</dbReference>
<dbReference type="InterPro" id="IPR031100">
    <property type="entry name" value="LOG_fam"/>
</dbReference>
<dbReference type="SUPFAM" id="SSF102405">
    <property type="entry name" value="MCP/YpsA-like"/>
    <property type="match status" value="1"/>
</dbReference>